<protein>
    <submittedName>
        <fullName evidence="3">DUF1016 domain-containing protein</fullName>
    </submittedName>
</protein>
<proteinExistence type="predicted"/>
<evidence type="ECO:0000259" key="1">
    <source>
        <dbReference type="Pfam" id="PF06250"/>
    </source>
</evidence>
<gene>
    <name evidence="3" type="ORF">COW11_03380</name>
</gene>
<name>A0A2J0LGS4_9BACT</name>
<comment type="caution">
    <text evidence="3">The sequence shown here is derived from an EMBL/GenBank/DDBJ whole genome shotgun (WGS) entry which is preliminary data.</text>
</comment>
<dbReference type="Proteomes" id="UP000231267">
    <property type="component" value="Unassembled WGS sequence"/>
</dbReference>
<evidence type="ECO:0000313" key="4">
    <source>
        <dbReference type="Proteomes" id="UP000231267"/>
    </source>
</evidence>
<dbReference type="PANTHER" id="PTHR30547:SF0">
    <property type="entry name" value="BLR8175 PROTEIN"/>
    <property type="match status" value="1"/>
</dbReference>
<accession>A0A2J0LGS4</accession>
<dbReference type="Gene3D" id="3.40.1350.10">
    <property type="match status" value="1"/>
</dbReference>
<dbReference type="AlphaFoldDB" id="A0A2J0LGS4"/>
<feature type="domain" description="YhcG PDDEXK nuclease" evidence="1">
    <location>
        <begin position="190"/>
        <end position="343"/>
    </location>
</feature>
<organism evidence="3 4">
    <name type="scientific">Candidatus Taenaricola geysiri</name>
    <dbReference type="NCBI Taxonomy" id="1974752"/>
    <lineage>
        <taxon>Bacteria</taxon>
        <taxon>Pseudomonadati</taxon>
        <taxon>Candidatus Omnitrophota</taxon>
        <taxon>Candidatus Taenaricola</taxon>
    </lineage>
</organism>
<dbReference type="InterPro" id="IPR041527">
    <property type="entry name" value="YhcG_N"/>
</dbReference>
<dbReference type="Pfam" id="PF06250">
    <property type="entry name" value="YhcG_C"/>
    <property type="match status" value="1"/>
</dbReference>
<dbReference type="InterPro" id="IPR053148">
    <property type="entry name" value="PD-DEXK-like_domain"/>
</dbReference>
<reference evidence="3 4" key="1">
    <citation type="submission" date="2017-09" db="EMBL/GenBank/DDBJ databases">
        <title>Depth-based differentiation of microbial function through sediment-hosted aquifers and enrichment of novel symbionts in the deep terrestrial subsurface.</title>
        <authorList>
            <person name="Probst A.J."/>
            <person name="Ladd B."/>
            <person name="Jarett J.K."/>
            <person name="Geller-Mcgrath D.E."/>
            <person name="Sieber C.M."/>
            <person name="Emerson J.B."/>
            <person name="Anantharaman K."/>
            <person name="Thomas B.C."/>
            <person name="Malmstrom R."/>
            <person name="Stieglmeier M."/>
            <person name="Klingl A."/>
            <person name="Woyke T."/>
            <person name="Ryan C.M."/>
            <person name="Banfield J.F."/>
        </authorList>
    </citation>
    <scope>NUCLEOTIDE SEQUENCE [LARGE SCALE GENOMIC DNA]</scope>
    <source>
        <strain evidence="3">CG12_big_fil_rev_8_21_14_0_65_43_15</strain>
    </source>
</reference>
<dbReference type="PANTHER" id="PTHR30547">
    <property type="entry name" value="UNCHARACTERIZED PROTEIN YHCG-RELATED"/>
    <property type="match status" value="1"/>
</dbReference>
<dbReference type="Pfam" id="PF17761">
    <property type="entry name" value="DUF1016_N"/>
    <property type="match status" value="1"/>
</dbReference>
<evidence type="ECO:0000259" key="2">
    <source>
        <dbReference type="Pfam" id="PF17761"/>
    </source>
</evidence>
<dbReference type="InterPro" id="IPR011856">
    <property type="entry name" value="tRNA_endonuc-like_dom_sf"/>
</dbReference>
<evidence type="ECO:0000313" key="3">
    <source>
        <dbReference type="EMBL" id="PIW66409.1"/>
    </source>
</evidence>
<sequence>MPIDKKKHVVKVQQPAAQLTKLPVGYNELISQLKKQILTSRLRAAVSVNRELILLYWDLGAKIKVRQSEEGWGSKVIDRLSRDLSANFPDMRGFSVRNLKYMLAFVEAYPERSFVQQSAARIPWFHNCVILEKVKSFANRAFYIQKTLENGWSRDVLIHQIEMKLHNRAGKALTNFPQTLPAPQSDLARQVIKDPYAFDFLGIREKISERELETFLLTHLKEFLLELGVGFSFVGSQYPIEVGGQDFRMDLLFYHLNLRCFIVIDLKISAFMSEYAGKMNFYLSAVDDLLRKEGDNPTIGIILCKSKNKVIVEYALRNTKRPMGVSTYKLQEALPKSLQGKLPSAYELSKELNNAEKES</sequence>
<dbReference type="GO" id="GO:0003676">
    <property type="term" value="F:nucleic acid binding"/>
    <property type="evidence" value="ECO:0007669"/>
    <property type="project" value="InterPro"/>
</dbReference>
<feature type="domain" description="YhcG N-terminal" evidence="2">
    <location>
        <begin position="33"/>
        <end position="168"/>
    </location>
</feature>
<dbReference type="InterPro" id="IPR009362">
    <property type="entry name" value="YhcG_C"/>
</dbReference>
<dbReference type="EMBL" id="PFGP01000081">
    <property type="protein sequence ID" value="PIW66409.1"/>
    <property type="molecule type" value="Genomic_DNA"/>
</dbReference>